<name>A0ABX3MFB1_9XANT</name>
<keyword evidence="4" id="KW-1185">Reference proteome</keyword>
<dbReference type="Proteomes" id="UP000191089">
    <property type="component" value="Unassembled WGS sequence"/>
</dbReference>
<protein>
    <submittedName>
        <fullName evidence="3">Integrase</fullName>
    </submittedName>
</protein>
<evidence type="ECO:0000313" key="4">
    <source>
        <dbReference type="Proteomes" id="UP000191089"/>
    </source>
</evidence>
<evidence type="ECO:0000259" key="2">
    <source>
        <dbReference type="PROSITE" id="PS51898"/>
    </source>
</evidence>
<accession>A0ABX3MFB1</accession>
<gene>
    <name evidence="3" type="ORF">Xcaj_03385</name>
</gene>
<dbReference type="Gene3D" id="1.10.443.10">
    <property type="entry name" value="Intergrase catalytic core"/>
    <property type="match status" value="1"/>
</dbReference>
<proteinExistence type="predicted"/>
<keyword evidence="1" id="KW-0233">DNA recombination</keyword>
<dbReference type="SUPFAM" id="SSF56349">
    <property type="entry name" value="DNA breaking-rejoining enzymes"/>
    <property type="match status" value="1"/>
</dbReference>
<evidence type="ECO:0000256" key="1">
    <source>
        <dbReference type="ARBA" id="ARBA00023172"/>
    </source>
</evidence>
<dbReference type="InterPro" id="IPR002104">
    <property type="entry name" value="Integrase_catalytic"/>
</dbReference>
<feature type="domain" description="Tyr recombinase" evidence="2">
    <location>
        <begin position="318"/>
        <end position="586"/>
    </location>
</feature>
<reference evidence="3 4" key="1">
    <citation type="submission" date="2015-12" db="EMBL/GenBank/DDBJ databases">
        <authorList>
            <person name="Bansal K."/>
            <person name="Midha S."/>
            <person name="Patil P.B."/>
        </authorList>
    </citation>
    <scope>NUCLEOTIDE SEQUENCE [LARGE SCALE GENOMIC DNA]</scope>
    <source>
        <strain evidence="3 4">LMG558</strain>
    </source>
</reference>
<sequence>MDTVVATEAAAPRRRGTKFKLTYRQICELSVAKGPVEGPQGRTIIASRPAAEAGKPYRVLDGNQGAPTGFGFYVGTTRTTYEVVVRGPSGVRRFSLGNVADMGPEQAYELARQKLAVVRETGEHPSRQEARSEHLLELRGVTLADCFAAYIEDLEKKVRNKKTKPASVRAVQDSLARFARAEVGLADKAILRLTDRDIHQAFENLRRSSMVRSNRIPTAMRTALADYPDWAELSTQQLEALGISVRYLQRVKAAGRASTEHSFTDAKRAVDLVLKRERKAAAREQREPVLRYNPFQVIHDDDLLRDAQELRRHYERAEVRNPLGDDTLPRVLKVILARRDEQGGLNATGADYLLLTLLWGTRRSEAAQLRWFDRCSPGELRQSEVSWVWLAGPDEVNPYTRRAGSQVYLFDTKSGEERYLPVTYFAQKVLERRFDERLGEAEAQKALAGAEAVLKAAKTKGSRAELVERLSKEVEQARRALARSVFVFPARSHRSKTGHYSDSKSIVANVRRDAGLLDVRAEVDIGLTTHDFRRTLGRYAALLFGESRIVSQLLHHHTPGPGTDRMAVVSERYTDQEWSKLREAMARVEESMIAMSPRVWNRLKGTDKPRLEQTHDPDVAIFASRNRRETTLGE</sequence>
<organism evidence="3 4">
    <name type="scientific">Xanthomonas axonopodis pv. cajani</name>
    <dbReference type="NCBI Taxonomy" id="487827"/>
    <lineage>
        <taxon>Bacteria</taxon>
        <taxon>Pseudomonadati</taxon>
        <taxon>Pseudomonadota</taxon>
        <taxon>Gammaproteobacteria</taxon>
        <taxon>Lysobacterales</taxon>
        <taxon>Lysobacteraceae</taxon>
        <taxon>Xanthomonas</taxon>
    </lineage>
</organism>
<dbReference type="RefSeq" id="WP_078560694.1">
    <property type="nucleotide sequence ID" value="NZ_LOKQ01000057.1"/>
</dbReference>
<dbReference type="EMBL" id="LOKQ01000057">
    <property type="protein sequence ID" value="OOX20827.1"/>
    <property type="molecule type" value="Genomic_DNA"/>
</dbReference>
<dbReference type="PROSITE" id="PS51898">
    <property type="entry name" value="TYR_RECOMBINASE"/>
    <property type="match status" value="1"/>
</dbReference>
<evidence type="ECO:0000313" key="3">
    <source>
        <dbReference type="EMBL" id="OOX20827.1"/>
    </source>
</evidence>
<dbReference type="InterPro" id="IPR011010">
    <property type="entry name" value="DNA_brk_join_enz"/>
</dbReference>
<comment type="caution">
    <text evidence="3">The sequence shown here is derived from an EMBL/GenBank/DDBJ whole genome shotgun (WGS) entry which is preliminary data.</text>
</comment>
<dbReference type="InterPro" id="IPR013762">
    <property type="entry name" value="Integrase-like_cat_sf"/>
</dbReference>